<evidence type="ECO:0000256" key="1">
    <source>
        <dbReference type="SAM" id="MobiDB-lite"/>
    </source>
</evidence>
<reference evidence="2 3" key="1">
    <citation type="submission" date="2021-01" db="EMBL/GenBank/DDBJ databases">
        <title>Whole genome shotgun sequence of Asanoa iriomotensis NBRC 100142.</title>
        <authorList>
            <person name="Komaki H."/>
            <person name="Tamura T."/>
        </authorList>
    </citation>
    <scope>NUCLEOTIDE SEQUENCE [LARGE SCALE GENOMIC DNA]</scope>
    <source>
        <strain evidence="2 3">NBRC 100142</strain>
    </source>
</reference>
<accession>A0ABQ4CH76</accession>
<proteinExistence type="predicted"/>
<evidence type="ECO:0000313" key="3">
    <source>
        <dbReference type="Proteomes" id="UP000624325"/>
    </source>
</evidence>
<dbReference type="EMBL" id="BONC01000139">
    <property type="protein sequence ID" value="GIF61841.1"/>
    <property type="molecule type" value="Genomic_DNA"/>
</dbReference>
<protein>
    <submittedName>
        <fullName evidence="2">Uncharacterized protein</fullName>
    </submittedName>
</protein>
<feature type="compositionally biased region" description="Polar residues" evidence="1">
    <location>
        <begin position="62"/>
        <end position="80"/>
    </location>
</feature>
<keyword evidence="3" id="KW-1185">Reference proteome</keyword>
<dbReference type="Proteomes" id="UP000624325">
    <property type="component" value="Unassembled WGS sequence"/>
</dbReference>
<organism evidence="2 3">
    <name type="scientific">Asanoa iriomotensis</name>
    <dbReference type="NCBI Taxonomy" id="234613"/>
    <lineage>
        <taxon>Bacteria</taxon>
        <taxon>Bacillati</taxon>
        <taxon>Actinomycetota</taxon>
        <taxon>Actinomycetes</taxon>
        <taxon>Micromonosporales</taxon>
        <taxon>Micromonosporaceae</taxon>
        <taxon>Asanoa</taxon>
    </lineage>
</organism>
<evidence type="ECO:0000313" key="2">
    <source>
        <dbReference type="EMBL" id="GIF61841.1"/>
    </source>
</evidence>
<feature type="region of interest" description="Disordered" evidence="1">
    <location>
        <begin position="1"/>
        <end position="115"/>
    </location>
</feature>
<sequence>MLPSHSQACGPCPGLGRTRAWGPSLLASAAPPQRVRGSTGTSRLRFRPVTPRCDQAEAAQPKKSSLNHKLQGDDASSQQEVAKWGNSPPRGTTAPPENGEGPSPTGQAFAKKQTQ</sequence>
<name>A0ABQ4CH76_9ACTN</name>
<gene>
    <name evidence="2" type="ORF">Air01nite_79360</name>
</gene>
<comment type="caution">
    <text evidence="2">The sequence shown here is derived from an EMBL/GenBank/DDBJ whole genome shotgun (WGS) entry which is preliminary data.</text>
</comment>